<protein>
    <recommendedName>
        <fullName evidence="2">DUF305 domain-containing protein</fullName>
    </recommendedName>
</protein>
<dbReference type="PANTHER" id="PTHR36933:SF1">
    <property type="entry name" value="SLL0788 PROTEIN"/>
    <property type="match status" value="1"/>
</dbReference>
<reference evidence="3 4" key="1">
    <citation type="journal article" date="2015" name="Nature">
        <title>rRNA introns, odd ribosomes, and small enigmatic genomes across a large radiation of phyla.</title>
        <authorList>
            <person name="Brown C.T."/>
            <person name="Hug L.A."/>
            <person name="Thomas B.C."/>
            <person name="Sharon I."/>
            <person name="Castelle C.J."/>
            <person name="Singh A."/>
            <person name="Wilkins M.J."/>
            <person name="Williams K.H."/>
            <person name="Banfield J.F."/>
        </authorList>
    </citation>
    <scope>NUCLEOTIDE SEQUENCE [LARGE SCALE GENOMIC DNA]</scope>
</reference>
<dbReference type="InterPro" id="IPR012347">
    <property type="entry name" value="Ferritin-like"/>
</dbReference>
<dbReference type="Proteomes" id="UP000034120">
    <property type="component" value="Unassembled WGS sequence"/>
</dbReference>
<keyword evidence="1" id="KW-0472">Membrane</keyword>
<accession>A0A0G1WH47</accession>
<keyword evidence="1" id="KW-0812">Transmembrane</keyword>
<comment type="caution">
    <text evidence="3">The sequence shown here is derived from an EMBL/GenBank/DDBJ whole genome shotgun (WGS) entry which is preliminary data.</text>
</comment>
<dbReference type="InterPro" id="IPR005183">
    <property type="entry name" value="DUF305_CopM-like"/>
</dbReference>
<evidence type="ECO:0000313" key="4">
    <source>
        <dbReference type="Proteomes" id="UP000034120"/>
    </source>
</evidence>
<dbReference type="Gene3D" id="1.20.1260.10">
    <property type="match status" value="1"/>
</dbReference>
<gene>
    <name evidence="3" type="ORF">UY57_C0005G0015</name>
</gene>
<organism evidence="3 4">
    <name type="scientific">Candidatus Kaiserbacteria bacterium GW2011_GWB1_50_17</name>
    <dbReference type="NCBI Taxonomy" id="1618673"/>
    <lineage>
        <taxon>Bacteria</taxon>
        <taxon>Candidatus Kaiseribacteriota</taxon>
    </lineage>
</organism>
<dbReference type="AlphaFoldDB" id="A0A0G1WH47"/>
<name>A0A0G1WH47_9BACT</name>
<dbReference type="Pfam" id="PF03713">
    <property type="entry name" value="DUF305"/>
    <property type="match status" value="1"/>
</dbReference>
<evidence type="ECO:0000259" key="2">
    <source>
        <dbReference type="Pfam" id="PF03713"/>
    </source>
</evidence>
<sequence>MGKNTVVINLIMLVVGIGVGYTFGGDRGPVAGTHMMPGGSMMGNNIDQHFIVQMIPHHEGAIAMAKVALERSKRPEIRSLAEGIIEAQEREVNDMKSWYQDWYGTTPPSESFSMGGMHMSGMEGDVDELATAADANFDREFIVQMIPHHEMAIVMAGMLQASTERAEMTQLADNIIASQSREIEMMQSWLTSWYGE</sequence>
<dbReference type="EMBL" id="LCQM01000005">
    <property type="protein sequence ID" value="KKW17965.1"/>
    <property type="molecule type" value="Genomic_DNA"/>
</dbReference>
<feature type="domain" description="DUF305" evidence="2">
    <location>
        <begin position="47"/>
        <end position="190"/>
    </location>
</feature>
<keyword evidence="1" id="KW-1133">Transmembrane helix</keyword>
<dbReference type="PANTHER" id="PTHR36933">
    <property type="entry name" value="SLL0788 PROTEIN"/>
    <property type="match status" value="1"/>
</dbReference>
<proteinExistence type="predicted"/>
<dbReference type="PATRIC" id="fig|1618673.3.peg.81"/>
<feature type="transmembrane region" description="Helical" evidence="1">
    <location>
        <begin position="6"/>
        <end position="24"/>
    </location>
</feature>
<evidence type="ECO:0000313" key="3">
    <source>
        <dbReference type="EMBL" id="KKW17965.1"/>
    </source>
</evidence>
<evidence type="ECO:0000256" key="1">
    <source>
        <dbReference type="SAM" id="Phobius"/>
    </source>
</evidence>